<dbReference type="InterPro" id="IPR000160">
    <property type="entry name" value="GGDEF_dom"/>
</dbReference>
<dbReference type="GO" id="GO:0052621">
    <property type="term" value="F:diguanylate cyclase activity"/>
    <property type="evidence" value="ECO:0007669"/>
    <property type="project" value="UniProtKB-EC"/>
</dbReference>
<evidence type="ECO:0000313" key="3">
    <source>
        <dbReference type="EMBL" id="MDN5204598.1"/>
    </source>
</evidence>
<feature type="transmembrane region" description="Helical" evidence="1">
    <location>
        <begin position="12"/>
        <end position="31"/>
    </location>
</feature>
<evidence type="ECO:0000256" key="1">
    <source>
        <dbReference type="SAM" id="Phobius"/>
    </source>
</evidence>
<dbReference type="InterPro" id="IPR043128">
    <property type="entry name" value="Rev_trsase/Diguanyl_cyclase"/>
</dbReference>
<dbReference type="SMART" id="SM00267">
    <property type="entry name" value="GGDEF"/>
    <property type="match status" value="1"/>
</dbReference>
<keyword evidence="1" id="KW-0472">Membrane</keyword>
<keyword evidence="1" id="KW-0812">Transmembrane</keyword>
<dbReference type="RefSeq" id="WP_346754622.1">
    <property type="nucleotide sequence ID" value="NZ_JAUJEA010000012.1"/>
</dbReference>
<dbReference type="PROSITE" id="PS50887">
    <property type="entry name" value="GGDEF"/>
    <property type="match status" value="1"/>
</dbReference>
<name>A0ABT8KW26_9BACT</name>
<keyword evidence="3" id="KW-0548">Nucleotidyltransferase</keyword>
<keyword evidence="3" id="KW-0808">Transferase</keyword>
<proteinExistence type="predicted"/>
<evidence type="ECO:0000259" key="2">
    <source>
        <dbReference type="PROSITE" id="PS50887"/>
    </source>
</evidence>
<gene>
    <name evidence="3" type="ORF">QQ008_24615</name>
</gene>
<keyword evidence="4" id="KW-1185">Reference proteome</keyword>
<dbReference type="EMBL" id="JAUJEA010000012">
    <property type="protein sequence ID" value="MDN5204598.1"/>
    <property type="molecule type" value="Genomic_DNA"/>
</dbReference>
<feature type="domain" description="GGDEF" evidence="2">
    <location>
        <begin position="124"/>
        <end position="276"/>
    </location>
</feature>
<accession>A0ABT8KW26</accession>
<dbReference type="InterPro" id="IPR029787">
    <property type="entry name" value="Nucleotide_cyclase"/>
</dbReference>
<comment type="caution">
    <text evidence="3">The sequence shown here is derived from an EMBL/GenBank/DDBJ whole genome shotgun (WGS) entry which is preliminary data.</text>
</comment>
<dbReference type="Proteomes" id="UP001172082">
    <property type="component" value="Unassembled WGS sequence"/>
</dbReference>
<protein>
    <submittedName>
        <fullName evidence="3">Diguanylate cyclase</fullName>
        <ecNumber evidence="3">2.7.7.65</ecNumber>
    </submittedName>
</protein>
<reference evidence="3" key="1">
    <citation type="submission" date="2023-06" db="EMBL/GenBank/DDBJ databases">
        <title>Genomic of Parafulvivirga corallium.</title>
        <authorList>
            <person name="Wang G."/>
        </authorList>
    </citation>
    <scope>NUCLEOTIDE SEQUENCE</scope>
    <source>
        <strain evidence="3">BMA10</strain>
    </source>
</reference>
<dbReference type="Gene3D" id="3.30.70.270">
    <property type="match status" value="1"/>
</dbReference>
<evidence type="ECO:0000313" key="4">
    <source>
        <dbReference type="Proteomes" id="UP001172082"/>
    </source>
</evidence>
<feature type="transmembrane region" description="Helical" evidence="1">
    <location>
        <begin position="43"/>
        <end position="63"/>
    </location>
</feature>
<dbReference type="Pfam" id="PF00990">
    <property type="entry name" value="GGDEF"/>
    <property type="match status" value="1"/>
</dbReference>
<organism evidence="3 4">
    <name type="scientific">Splendidivirga corallicola</name>
    <dbReference type="NCBI Taxonomy" id="3051826"/>
    <lineage>
        <taxon>Bacteria</taxon>
        <taxon>Pseudomonadati</taxon>
        <taxon>Bacteroidota</taxon>
        <taxon>Cytophagia</taxon>
        <taxon>Cytophagales</taxon>
        <taxon>Splendidivirgaceae</taxon>
        <taxon>Splendidivirga</taxon>
    </lineage>
</organism>
<dbReference type="SUPFAM" id="SSF55073">
    <property type="entry name" value="Nucleotide cyclase"/>
    <property type="match status" value="1"/>
</dbReference>
<dbReference type="EC" id="2.7.7.65" evidence="3"/>
<sequence>MKPIDIKLKYSVLITLLVAIFVILEFVDKGIKLSKVVFPNGELNIWNVILLCFLSVFITWFIMNHYLNKEHKKHSTTKLERDNLKLELGESERQKHTDHKTGIPNYLSLQKTIKRLNYHDNPVRKYQFILIDLKGFKTINDKDMNDGDKLLRAVGQYLYTKMRRNENIYRYPDDIAEYEQESFFRLHTGGDEFVFLIKGNQVEGLGFVNRLARNDFKELSIMTEKILGRHLDLSFHCSVTEIDSKTELKEAMRECIKGFSIAKKGTGDFNICWHPNNVEKTFTENWELNIYKDIKEKFNVLTMEDIDY</sequence>
<keyword evidence="1" id="KW-1133">Transmembrane helix</keyword>